<evidence type="ECO:0000313" key="3">
    <source>
        <dbReference type="Proteomes" id="UP000323380"/>
    </source>
</evidence>
<dbReference type="SUPFAM" id="SSF55464">
    <property type="entry name" value="Origin of replication-binding domain, RBD-like"/>
    <property type="match status" value="1"/>
</dbReference>
<reference evidence="2 3" key="1">
    <citation type="submission" date="2019-08" db="EMBL/GenBank/DDBJ databases">
        <title>Actinomadura sp. nov. CYP1-5 isolated from mountain soil.</title>
        <authorList>
            <person name="Songsumanus A."/>
            <person name="Kuncharoen N."/>
            <person name="Kudo T."/>
            <person name="Yuki M."/>
            <person name="Igarashi Y."/>
            <person name="Tanasupawat S."/>
        </authorList>
    </citation>
    <scope>NUCLEOTIDE SEQUENCE [LARGE SCALE GENOMIC DNA]</scope>
    <source>
        <strain evidence="2 3">JCM 14158</strain>
    </source>
</reference>
<protein>
    <submittedName>
        <fullName evidence="2">Relaxase domain-containing protein</fullName>
    </submittedName>
</protein>
<feature type="domain" description="TrwC relaxase" evidence="1">
    <location>
        <begin position="34"/>
        <end position="238"/>
    </location>
</feature>
<dbReference type="EMBL" id="VSFG01000004">
    <property type="protein sequence ID" value="TYB44983.1"/>
    <property type="molecule type" value="Genomic_DNA"/>
</dbReference>
<dbReference type="AlphaFoldDB" id="A0A5D0NKJ6"/>
<proteinExistence type="predicted"/>
<accession>A0A5D0NKJ6</accession>
<dbReference type="Proteomes" id="UP000323380">
    <property type="component" value="Unassembled WGS sequence"/>
</dbReference>
<dbReference type="Pfam" id="PF08751">
    <property type="entry name" value="TrwC"/>
    <property type="match status" value="1"/>
</dbReference>
<evidence type="ECO:0000313" key="2">
    <source>
        <dbReference type="EMBL" id="TYB44983.1"/>
    </source>
</evidence>
<dbReference type="STRING" id="1220554.GCA_001552135_07242"/>
<gene>
    <name evidence="2" type="ORF">FXF69_22935</name>
</gene>
<evidence type="ECO:0000259" key="1">
    <source>
        <dbReference type="Pfam" id="PF08751"/>
    </source>
</evidence>
<organism evidence="2 3">
    <name type="scientific">Actinomadura chibensis</name>
    <dbReference type="NCBI Taxonomy" id="392828"/>
    <lineage>
        <taxon>Bacteria</taxon>
        <taxon>Bacillati</taxon>
        <taxon>Actinomycetota</taxon>
        <taxon>Actinomycetes</taxon>
        <taxon>Streptosporangiales</taxon>
        <taxon>Thermomonosporaceae</taxon>
        <taxon>Actinomadura</taxon>
    </lineage>
</organism>
<keyword evidence="3" id="KW-1185">Reference proteome</keyword>
<dbReference type="InterPro" id="IPR014862">
    <property type="entry name" value="TrwC"/>
</dbReference>
<sequence>MPEEMPTVAEIAARLLDPSFSPQAFTPRDADSGARANSIWHGSDEALKKVGLRQGTAIRTRDLTAVLSGRHVRTGAPALPAGEVFDLTFKAPNSLSFLWSQLAPGPRADIEDALLDCSALMLTRLTADHPVIDGVRPARSLVASLVLHAVGTLSAANGKIPPMLHVHCCLFAVLDDTGTLTQPHEATLYNENTLAQCDAIGEGTLARRMADLGYPIVRTTGDAEHSFEIAGVPQELLDDHEFWRNTGCAVA</sequence>
<comment type="caution">
    <text evidence="2">The sequence shown here is derived from an EMBL/GenBank/DDBJ whole genome shotgun (WGS) entry which is preliminary data.</text>
</comment>
<name>A0A5D0NKJ6_9ACTN</name>